<dbReference type="InterPro" id="IPR016047">
    <property type="entry name" value="M23ase_b-sheet_dom"/>
</dbReference>
<dbReference type="PANTHER" id="PTHR21666">
    <property type="entry name" value="PEPTIDASE-RELATED"/>
    <property type="match status" value="1"/>
</dbReference>
<accession>A0A538SJ97</accession>
<evidence type="ECO:0000259" key="3">
    <source>
        <dbReference type="Pfam" id="PF13860"/>
    </source>
</evidence>
<dbReference type="Gene3D" id="2.70.70.10">
    <property type="entry name" value="Glucose Permease (Domain IIA)"/>
    <property type="match status" value="1"/>
</dbReference>
<gene>
    <name evidence="4" type="ORF">E6K73_05590</name>
</gene>
<name>A0A538SJ97_UNCEI</name>
<reference evidence="4 5" key="1">
    <citation type="journal article" date="2019" name="Nat. Microbiol.">
        <title>Mediterranean grassland soil C-N compound turnover is dependent on rainfall and depth, and is mediated by genomically divergent microorganisms.</title>
        <authorList>
            <person name="Diamond S."/>
            <person name="Andeer P.F."/>
            <person name="Li Z."/>
            <person name="Crits-Christoph A."/>
            <person name="Burstein D."/>
            <person name="Anantharaman K."/>
            <person name="Lane K.R."/>
            <person name="Thomas B.C."/>
            <person name="Pan C."/>
            <person name="Northen T.R."/>
            <person name="Banfield J.F."/>
        </authorList>
    </citation>
    <scope>NUCLEOTIDE SEQUENCE [LARGE SCALE GENOMIC DNA]</scope>
    <source>
        <strain evidence="4">WS_3</strain>
    </source>
</reference>
<dbReference type="GO" id="GO:0004222">
    <property type="term" value="F:metalloendopeptidase activity"/>
    <property type="evidence" value="ECO:0007669"/>
    <property type="project" value="TreeGrafter"/>
</dbReference>
<evidence type="ECO:0000313" key="5">
    <source>
        <dbReference type="Proteomes" id="UP000320184"/>
    </source>
</evidence>
<dbReference type="Proteomes" id="UP000320184">
    <property type="component" value="Unassembled WGS sequence"/>
</dbReference>
<comment type="caution">
    <text evidence="4">The sequence shown here is derived from an EMBL/GenBank/DDBJ whole genome shotgun (WGS) entry which is preliminary data.</text>
</comment>
<evidence type="ECO:0008006" key="6">
    <source>
        <dbReference type="Google" id="ProtNLM"/>
    </source>
</evidence>
<dbReference type="InterPro" id="IPR050570">
    <property type="entry name" value="Cell_wall_metabolism_enzyme"/>
</dbReference>
<dbReference type="Gene3D" id="2.60.40.4070">
    <property type="match status" value="1"/>
</dbReference>
<keyword evidence="1" id="KW-0732">Signal</keyword>
<feature type="signal peptide" evidence="1">
    <location>
        <begin position="1"/>
        <end position="21"/>
    </location>
</feature>
<dbReference type="Pfam" id="PF01551">
    <property type="entry name" value="Peptidase_M23"/>
    <property type="match status" value="1"/>
</dbReference>
<organism evidence="4 5">
    <name type="scientific">Eiseniibacteriota bacterium</name>
    <dbReference type="NCBI Taxonomy" id="2212470"/>
    <lineage>
        <taxon>Bacteria</taxon>
        <taxon>Candidatus Eiseniibacteriota</taxon>
    </lineage>
</organism>
<protein>
    <recommendedName>
        <fullName evidence="6">Peptidase M23 domain-containing protein</fullName>
    </recommendedName>
</protein>
<dbReference type="InterPro" id="IPR025965">
    <property type="entry name" value="FlgD/Vpr_Ig-like"/>
</dbReference>
<dbReference type="Pfam" id="PF13860">
    <property type="entry name" value="FlgD_ig"/>
    <property type="match status" value="1"/>
</dbReference>
<evidence type="ECO:0000256" key="1">
    <source>
        <dbReference type="SAM" id="SignalP"/>
    </source>
</evidence>
<dbReference type="AlphaFoldDB" id="A0A538SJ97"/>
<feature type="chain" id="PRO_5022183858" description="Peptidase M23 domain-containing protein" evidence="1">
    <location>
        <begin position="22"/>
        <end position="482"/>
    </location>
</feature>
<proteinExistence type="predicted"/>
<feature type="domain" description="M23ase beta-sheet core" evidence="2">
    <location>
        <begin position="148"/>
        <end position="238"/>
    </location>
</feature>
<evidence type="ECO:0000313" key="4">
    <source>
        <dbReference type="EMBL" id="TMQ51441.1"/>
    </source>
</evidence>
<dbReference type="PANTHER" id="PTHR21666:SF270">
    <property type="entry name" value="MUREIN HYDROLASE ACTIVATOR ENVC"/>
    <property type="match status" value="1"/>
</dbReference>
<dbReference type="InterPro" id="IPR011055">
    <property type="entry name" value="Dup_hybrid_motif"/>
</dbReference>
<feature type="domain" description="FlgD/Vpr Ig-like" evidence="3">
    <location>
        <begin position="416"/>
        <end position="469"/>
    </location>
</feature>
<evidence type="ECO:0000259" key="2">
    <source>
        <dbReference type="Pfam" id="PF01551"/>
    </source>
</evidence>
<dbReference type="SUPFAM" id="SSF51261">
    <property type="entry name" value="Duplicated hybrid motif"/>
    <property type="match status" value="1"/>
</dbReference>
<sequence length="482" mass="52414">MRTCLILVGLALGTPLSGARAAAPEARFGGFGEYRVDASVPCLTDEQRAEIQARISAGIRTLRAENLLPPPAAQAVSFDWPVRLKAGLGDPGFHGISNFVDHDPGYPNAVQDYMCGTRTYDLSNGYNHQGTDVFSWPFGWYKMDHDQVEVVAAAPGTIVSKSDGNYDRDCSFTGSDWNAVYVVHADGSEAWYGHLKSGSLTPKAAGQTVSRGEYLGIVGSSGNSTGPHLHFEVYDAANHLIDPYAGPCNSSTPTTWWTSERPYYDSAINAIMTHDAPPVFPACPGEETLNQRTAFTPGETAYFAVYYRDQLSGQVSNYAVYDAANALVTRWSHSSPSPFYAASYWYWSLTLPTNRSNGWWRFQVTYLGTTYQRPFYVGDPTAVAGLPAAAGIRFIGGTPNPVASGASFEFELLARERVRLVLLDGEGRRVTTLSNGWFGSGAHHVSWDGRDAGGRAVAPGLYFARLEADRRAAITRKVVVAR</sequence>
<dbReference type="CDD" id="cd12797">
    <property type="entry name" value="M23_peptidase"/>
    <property type="match status" value="1"/>
</dbReference>
<dbReference type="EMBL" id="VBOT01000071">
    <property type="protein sequence ID" value="TMQ51441.1"/>
    <property type="molecule type" value="Genomic_DNA"/>
</dbReference>